<protein>
    <submittedName>
        <fullName evidence="1">Glycosyltransferase</fullName>
    </submittedName>
</protein>
<evidence type="ECO:0000313" key="2">
    <source>
        <dbReference type="Proteomes" id="UP000596857"/>
    </source>
</evidence>
<dbReference type="EMBL" id="WHOB01000052">
    <property type="protein sequence ID" value="NOU80648.1"/>
    <property type="molecule type" value="Genomic_DNA"/>
</dbReference>
<organism evidence="1 2">
    <name type="scientific">Paenibacillus phytohabitans</name>
    <dbReference type="NCBI Taxonomy" id="2654978"/>
    <lineage>
        <taxon>Bacteria</taxon>
        <taxon>Bacillati</taxon>
        <taxon>Bacillota</taxon>
        <taxon>Bacilli</taxon>
        <taxon>Bacillales</taxon>
        <taxon>Paenibacillaceae</taxon>
        <taxon>Paenibacillus</taxon>
    </lineage>
</organism>
<dbReference type="PANTHER" id="PTHR12526">
    <property type="entry name" value="GLYCOSYLTRANSFERASE"/>
    <property type="match status" value="1"/>
</dbReference>
<dbReference type="Proteomes" id="UP000596857">
    <property type="component" value="Unassembled WGS sequence"/>
</dbReference>
<dbReference type="PANTHER" id="PTHR12526:SF630">
    <property type="entry name" value="GLYCOSYLTRANSFERASE"/>
    <property type="match status" value="1"/>
</dbReference>
<gene>
    <name evidence="1" type="ORF">GC101_17430</name>
</gene>
<sequence length="410" mass="46475">MLDTWHCQTQTDKWRVGEEAMREKLLFISAENPFPQDSGGKLRTGNILNILLAKYDVDLLTYSGSKDTEAIPSLTVHEVKRTMNYRRAMLRSLYKWRNCSYMSHVDVDMKEKITELCGQHAYSHVFISHSLLGCCIDIVRRSLPGTVIITDAHNFESGLSAQLARRKRGIAKLFYSLNAVWTRRDELKLMDKTNLLLTTSEQDGLSFKALSFKNSFKVQVIPNFIRMGDYRTNTLFPKEPWIILPGNMNYFPNINAATYFYRQIYPLIKAKVPGIKWYIVGRDVHPEVAALADKDPSIIITGYVDSVADYIRKAQVVIAPLQEGSGTRLKILEAWALKTPVVSSTKGAEGLLYEHSANIMIADDPVTFAESVTQLLQDHEKGVVLADRAYQTLLANYEAESVREKLLSLV</sequence>
<reference evidence="1 2" key="1">
    <citation type="submission" date="2019-10" db="EMBL/GenBank/DDBJ databases">
        <title>Description of Paenibacillus terricola sp. nov.</title>
        <authorList>
            <person name="Carlier A."/>
            <person name="Qi S."/>
        </authorList>
    </citation>
    <scope>NUCLEOTIDE SEQUENCE [LARGE SCALE GENOMIC DNA]</scope>
    <source>
        <strain evidence="1 2">LMG 31459</strain>
    </source>
</reference>
<accession>A0ABX1YL97</accession>
<proteinExistence type="predicted"/>
<name>A0ABX1YL97_9BACL</name>
<dbReference type="Gene3D" id="3.40.50.2000">
    <property type="entry name" value="Glycogen Phosphorylase B"/>
    <property type="match status" value="2"/>
</dbReference>
<dbReference type="CDD" id="cd03801">
    <property type="entry name" value="GT4_PimA-like"/>
    <property type="match status" value="1"/>
</dbReference>
<comment type="caution">
    <text evidence="1">The sequence shown here is derived from an EMBL/GenBank/DDBJ whole genome shotgun (WGS) entry which is preliminary data.</text>
</comment>
<dbReference type="SUPFAM" id="SSF53756">
    <property type="entry name" value="UDP-Glycosyltransferase/glycogen phosphorylase"/>
    <property type="match status" value="1"/>
</dbReference>
<dbReference type="Pfam" id="PF13692">
    <property type="entry name" value="Glyco_trans_1_4"/>
    <property type="match status" value="1"/>
</dbReference>
<evidence type="ECO:0000313" key="1">
    <source>
        <dbReference type="EMBL" id="NOU80648.1"/>
    </source>
</evidence>
<keyword evidence="2" id="KW-1185">Reference proteome</keyword>